<dbReference type="EMBL" id="JANBVO010000017">
    <property type="protein sequence ID" value="KAJ9144139.1"/>
    <property type="molecule type" value="Genomic_DNA"/>
</dbReference>
<feature type="transmembrane region" description="Helical" evidence="1">
    <location>
        <begin position="78"/>
        <end position="98"/>
    </location>
</feature>
<evidence type="ECO:0000313" key="2">
    <source>
        <dbReference type="EMBL" id="KAJ9144139.1"/>
    </source>
</evidence>
<name>A0AA38RQD5_9PEZI</name>
<keyword evidence="1" id="KW-0472">Membrane</keyword>
<proteinExistence type="predicted"/>
<protein>
    <submittedName>
        <fullName evidence="2">Uncharacterized protein</fullName>
    </submittedName>
</protein>
<dbReference type="Pfam" id="PF14087">
    <property type="entry name" value="DUF4267"/>
    <property type="match status" value="1"/>
</dbReference>
<gene>
    <name evidence="2" type="ORF">NKR23_g6198</name>
</gene>
<feature type="transmembrane region" description="Helical" evidence="1">
    <location>
        <begin position="50"/>
        <end position="72"/>
    </location>
</feature>
<organism evidence="2 3">
    <name type="scientific">Pleurostoma richardsiae</name>
    <dbReference type="NCBI Taxonomy" id="41990"/>
    <lineage>
        <taxon>Eukaryota</taxon>
        <taxon>Fungi</taxon>
        <taxon>Dikarya</taxon>
        <taxon>Ascomycota</taxon>
        <taxon>Pezizomycotina</taxon>
        <taxon>Sordariomycetes</taxon>
        <taxon>Sordariomycetidae</taxon>
        <taxon>Calosphaeriales</taxon>
        <taxon>Pleurostomataceae</taxon>
        <taxon>Pleurostoma</taxon>
    </lineage>
</organism>
<reference evidence="2" key="1">
    <citation type="submission" date="2022-07" db="EMBL/GenBank/DDBJ databases">
        <title>Fungi with potential for degradation of polypropylene.</title>
        <authorList>
            <person name="Gostincar C."/>
        </authorList>
    </citation>
    <scope>NUCLEOTIDE SEQUENCE</scope>
    <source>
        <strain evidence="2">EXF-13308</strain>
    </source>
</reference>
<sequence length="128" mass="13685">MDAASFTPYHIVPLFVASATAFGGLIPFWDPAGAIREFGLPERVAAAKPAHACFVISGARISSLGTAIWIFYLRGDLSAVDTIMALLGYVGVVDGYVCWREVVPSKAVFRAFMGIMIGGWGLLEVSSR</sequence>
<dbReference type="Proteomes" id="UP001174694">
    <property type="component" value="Unassembled WGS sequence"/>
</dbReference>
<dbReference type="AlphaFoldDB" id="A0AA38RQD5"/>
<feature type="transmembrane region" description="Helical" evidence="1">
    <location>
        <begin position="6"/>
        <end position="29"/>
    </location>
</feature>
<dbReference type="InterPro" id="IPR025363">
    <property type="entry name" value="DUF4267"/>
</dbReference>
<accession>A0AA38RQD5</accession>
<comment type="caution">
    <text evidence="2">The sequence shown here is derived from an EMBL/GenBank/DDBJ whole genome shotgun (WGS) entry which is preliminary data.</text>
</comment>
<evidence type="ECO:0000256" key="1">
    <source>
        <dbReference type="SAM" id="Phobius"/>
    </source>
</evidence>
<keyword evidence="3" id="KW-1185">Reference proteome</keyword>
<evidence type="ECO:0000313" key="3">
    <source>
        <dbReference type="Proteomes" id="UP001174694"/>
    </source>
</evidence>
<keyword evidence="1" id="KW-0812">Transmembrane</keyword>
<feature type="transmembrane region" description="Helical" evidence="1">
    <location>
        <begin position="107"/>
        <end position="123"/>
    </location>
</feature>
<keyword evidence="1" id="KW-1133">Transmembrane helix</keyword>